<dbReference type="InterPro" id="IPR036390">
    <property type="entry name" value="WH_DNA-bd_sf"/>
</dbReference>
<comment type="similarity">
    <text evidence="1 5">Belongs to the ETS family.</text>
</comment>
<reference evidence="8 9" key="1">
    <citation type="submission" date="2021-06" db="EMBL/GenBank/DDBJ databases">
        <authorList>
            <person name="Palmer J.M."/>
        </authorList>
    </citation>
    <scope>NUCLEOTIDE SEQUENCE [LARGE SCALE GENOMIC DNA]</scope>
    <source>
        <strain evidence="8 9">XC_2019</strain>
        <tissue evidence="8">Muscle</tissue>
    </source>
</reference>
<dbReference type="PANTHER" id="PTHR11849:SF160">
    <property type="entry name" value="ETS TRANSLOCATION VARIANT 5"/>
    <property type="match status" value="1"/>
</dbReference>
<organism evidence="8 9">
    <name type="scientific">Xenoophorus captivus</name>
    <dbReference type="NCBI Taxonomy" id="1517983"/>
    <lineage>
        <taxon>Eukaryota</taxon>
        <taxon>Metazoa</taxon>
        <taxon>Chordata</taxon>
        <taxon>Craniata</taxon>
        <taxon>Vertebrata</taxon>
        <taxon>Euteleostomi</taxon>
        <taxon>Actinopterygii</taxon>
        <taxon>Neopterygii</taxon>
        <taxon>Teleostei</taxon>
        <taxon>Neoteleostei</taxon>
        <taxon>Acanthomorphata</taxon>
        <taxon>Ovalentaria</taxon>
        <taxon>Atherinomorphae</taxon>
        <taxon>Cyprinodontiformes</taxon>
        <taxon>Goodeidae</taxon>
        <taxon>Xenoophorus</taxon>
    </lineage>
</organism>
<dbReference type="SMART" id="SM00413">
    <property type="entry name" value="ETS"/>
    <property type="match status" value="1"/>
</dbReference>
<dbReference type="PROSITE" id="PS00345">
    <property type="entry name" value="ETS_DOMAIN_1"/>
    <property type="match status" value="1"/>
</dbReference>
<proteinExistence type="inferred from homology"/>
<evidence type="ECO:0000259" key="7">
    <source>
        <dbReference type="PROSITE" id="PS50061"/>
    </source>
</evidence>
<dbReference type="PROSITE" id="PS50061">
    <property type="entry name" value="ETS_DOMAIN_3"/>
    <property type="match status" value="1"/>
</dbReference>
<keyword evidence="3 5" id="KW-0238">DNA-binding</keyword>
<evidence type="ECO:0000256" key="4">
    <source>
        <dbReference type="ARBA" id="ARBA00023242"/>
    </source>
</evidence>
<evidence type="ECO:0000256" key="6">
    <source>
        <dbReference type="SAM" id="MobiDB-lite"/>
    </source>
</evidence>
<protein>
    <recommendedName>
        <fullName evidence="7">ETS domain-containing protein</fullName>
    </recommendedName>
</protein>
<evidence type="ECO:0000256" key="2">
    <source>
        <dbReference type="ARBA" id="ARBA00022553"/>
    </source>
</evidence>
<dbReference type="Gene3D" id="1.10.10.10">
    <property type="entry name" value="Winged helix-like DNA-binding domain superfamily/Winged helix DNA-binding domain"/>
    <property type="match status" value="1"/>
</dbReference>
<evidence type="ECO:0000256" key="3">
    <source>
        <dbReference type="ARBA" id="ARBA00023125"/>
    </source>
</evidence>
<evidence type="ECO:0000256" key="5">
    <source>
        <dbReference type="RuleBase" id="RU004019"/>
    </source>
</evidence>
<keyword evidence="9" id="KW-1185">Reference proteome</keyword>
<sequence>MFRFQRQMSEPCIPFPPSESQTHPQYLPQPPSSTSLPRDSRPPYHRQMSEPLVAVPPQGFKQELIDPRYSEQGVPTMGPLRQPAFHPMAIKQEPRDFCFDSGYLYDRDPQLYFDDTCVVPERLEGKIKQEPSAYRDAPPYQRRGSLQLWQFLVTLLDDPANGHFIAWTGRGMEFKLIEPEEVAGERYVYKFVCDPEALFSMAFPDNQRPNLKMDLDSLPGLEEDTVPLTHYEDATSYLLDAGEQCAAALPLPDGYGY</sequence>
<evidence type="ECO:0000256" key="1">
    <source>
        <dbReference type="ARBA" id="ARBA00005562"/>
    </source>
</evidence>
<evidence type="ECO:0000313" key="9">
    <source>
        <dbReference type="Proteomes" id="UP001434883"/>
    </source>
</evidence>
<dbReference type="Pfam" id="PF04621">
    <property type="entry name" value="ETS_PEA3_N"/>
    <property type="match status" value="2"/>
</dbReference>
<accession>A0ABV0QEL8</accession>
<dbReference type="InterPro" id="IPR046328">
    <property type="entry name" value="ETS_fam"/>
</dbReference>
<keyword evidence="2" id="KW-0597">Phosphoprotein</keyword>
<keyword evidence="4 5" id="KW-0539">Nucleus</keyword>
<name>A0ABV0QEL8_9TELE</name>
<dbReference type="InterPro" id="IPR036388">
    <property type="entry name" value="WH-like_DNA-bd_sf"/>
</dbReference>
<dbReference type="Proteomes" id="UP001434883">
    <property type="component" value="Unassembled WGS sequence"/>
</dbReference>
<dbReference type="InterPro" id="IPR000418">
    <property type="entry name" value="Ets_dom"/>
</dbReference>
<feature type="domain" description="ETS" evidence="7">
    <location>
        <begin position="146"/>
        <end position="183"/>
    </location>
</feature>
<gene>
    <name evidence="8" type="ORF">XENOCAPTIV_026470</name>
</gene>
<evidence type="ECO:0000313" key="8">
    <source>
        <dbReference type="EMBL" id="MEQ2194268.1"/>
    </source>
</evidence>
<comment type="subcellular location">
    <subcellularLocation>
        <location evidence="5">Nucleus</location>
    </subcellularLocation>
</comment>
<dbReference type="InterPro" id="IPR006715">
    <property type="entry name" value="ETS_PEA3_N"/>
</dbReference>
<feature type="region of interest" description="Disordered" evidence="6">
    <location>
        <begin position="1"/>
        <end position="46"/>
    </location>
</feature>
<comment type="caution">
    <text evidence="8">The sequence shown here is derived from an EMBL/GenBank/DDBJ whole genome shotgun (WGS) entry which is preliminary data.</text>
</comment>
<dbReference type="SUPFAM" id="SSF46785">
    <property type="entry name" value="Winged helix' DNA-binding domain"/>
    <property type="match status" value="1"/>
</dbReference>
<dbReference type="EMBL" id="JAHRIN010009062">
    <property type="protein sequence ID" value="MEQ2194268.1"/>
    <property type="molecule type" value="Genomic_DNA"/>
</dbReference>
<dbReference type="Pfam" id="PF00178">
    <property type="entry name" value="Ets"/>
    <property type="match status" value="1"/>
</dbReference>
<dbReference type="PANTHER" id="PTHR11849">
    <property type="entry name" value="ETS"/>
    <property type="match status" value="1"/>
</dbReference>